<evidence type="ECO:0000256" key="1">
    <source>
        <dbReference type="PIRSR" id="PIRSR634015-1"/>
    </source>
</evidence>
<keyword evidence="2" id="KW-0862">Zinc</keyword>
<dbReference type="AlphaFoldDB" id="A0A5C0SB76"/>
<keyword evidence="5" id="KW-1185">Reference proteome</keyword>
<feature type="active site" description="Proton acceptor" evidence="1">
    <location>
        <position position="356"/>
    </location>
</feature>
<dbReference type="RefSeq" id="WP_148808020.1">
    <property type="nucleotide sequence ID" value="NZ_CP042243.1"/>
</dbReference>
<sequence>MRKILKKVGIILLTILLIMTGCKGKEIKDEKYKTLIVSDFNGVDPEKINQYDIDIVFSPKDATIKGIQRINYVNNEETPLSEVYFHLYPNSFRKKETAPFLMDDFDRAYPDGFKPGFIDVKKVCIGNKQVNYTLKGKGKTIMKIVLPHAIKPKDKILIEMEYTVKIPPARERFGYKEDTFNIGNWYPVVAVYDKTGWNLDPYYPLGDPFYSDVSNYKVCIETPKDYVVAASGNIIKDEIIDNNRLWHIEAKLMRDFAWVVSKDFEVIEKNVEGTKLKMYFMKDMYSNKEIINRAVNSAKNALKIFNHVYGKYPYGQYSVVQTNFPSGMEYPGIVFIDKNAYSDEWLDYLETVIVHETAHQWWYGIVGNDEIDEAWLDEALTAYSEVVYFKELHGDEWGENYHRYMNEQAYKNAVSSIENEVILKPLSKFEGWDDYGALVYNKGAMFVNAIYEKYGKKKFYEIMQKYYQNYRFKNATTKDFKKVCEEVTGEDLDVFFDEWLLAQ</sequence>
<dbReference type="GO" id="GO:0008270">
    <property type="term" value="F:zinc ion binding"/>
    <property type="evidence" value="ECO:0007669"/>
    <property type="project" value="InterPro"/>
</dbReference>
<dbReference type="Gene3D" id="1.10.390.10">
    <property type="entry name" value="Neutral Protease Domain 2"/>
    <property type="match status" value="1"/>
</dbReference>
<dbReference type="PANTHER" id="PTHR45726:SF3">
    <property type="entry name" value="LEUKOTRIENE A-4 HYDROLASE"/>
    <property type="match status" value="1"/>
</dbReference>
<dbReference type="Proteomes" id="UP000324646">
    <property type="component" value="Chromosome"/>
</dbReference>
<gene>
    <name evidence="4" type="ORF">FQB35_00355</name>
</gene>
<proteinExistence type="predicted"/>
<dbReference type="OrthoDB" id="9814383at2"/>
<evidence type="ECO:0000313" key="4">
    <source>
        <dbReference type="EMBL" id="QEK10946.1"/>
    </source>
</evidence>
<feature type="domain" description="Peptidase M1 membrane alanine aminopeptidase" evidence="3">
    <location>
        <begin position="294"/>
        <end position="499"/>
    </location>
</feature>
<dbReference type="EMBL" id="CP042243">
    <property type="protein sequence ID" value="QEK10946.1"/>
    <property type="molecule type" value="Genomic_DNA"/>
</dbReference>
<dbReference type="InterPro" id="IPR014782">
    <property type="entry name" value="Peptidase_M1_dom"/>
</dbReference>
<evidence type="ECO:0000256" key="2">
    <source>
        <dbReference type="PIRSR" id="PIRSR634015-3"/>
    </source>
</evidence>
<dbReference type="InterPro" id="IPR034015">
    <property type="entry name" value="M1_LTA4H"/>
</dbReference>
<dbReference type="Pfam" id="PF01433">
    <property type="entry name" value="Peptidase_M1"/>
    <property type="match status" value="1"/>
</dbReference>
<feature type="active site" description="Proton donor" evidence="1">
    <location>
        <position position="440"/>
    </location>
</feature>
<dbReference type="InterPro" id="IPR027268">
    <property type="entry name" value="Peptidase_M4/M1_CTD_sf"/>
</dbReference>
<keyword evidence="2" id="KW-0479">Metal-binding</keyword>
<dbReference type="PANTHER" id="PTHR45726">
    <property type="entry name" value="LEUKOTRIENE A-4 HYDROLASE"/>
    <property type="match status" value="1"/>
</dbReference>
<organism evidence="4 5">
    <name type="scientific">Crassaminicella thermophila</name>
    <dbReference type="NCBI Taxonomy" id="2599308"/>
    <lineage>
        <taxon>Bacteria</taxon>
        <taxon>Bacillati</taxon>
        <taxon>Bacillota</taxon>
        <taxon>Clostridia</taxon>
        <taxon>Eubacteriales</taxon>
        <taxon>Clostridiaceae</taxon>
        <taxon>Crassaminicella</taxon>
    </lineage>
</organism>
<feature type="binding site" evidence="2">
    <location>
        <position position="378"/>
    </location>
    <ligand>
        <name>Zn(2+)</name>
        <dbReference type="ChEBI" id="CHEBI:29105"/>
        <note>catalytic</note>
    </ligand>
</feature>
<accession>A0A5C0SB76</accession>
<evidence type="ECO:0000259" key="3">
    <source>
        <dbReference type="Pfam" id="PF01433"/>
    </source>
</evidence>
<protein>
    <submittedName>
        <fullName evidence="4">M1 family metallopeptidase</fullName>
    </submittedName>
</protein>
<reference evidence="4 5" key="1">
    <citation type="submission" date="2019-07" db="EMBL/GenBank/DDBJ databases">
        <title>Complete genome of Crassaminicella thermophila SY095.</title>
        <authorList>
            <person name="Li X."/>
        </authorList>
    </citation>
    <scope>NUCLEOTIDE SEQUENCE [LARGE SCALE GENOMIC DNA]</scope>
    <source>
        <strain evidence="4 5">SY095</strain>
    </source>
</reference>
<feature type="binding site" evidence="2">
    <location>
        <position position="359"/>
    </location>
    <ligand>
        <name>Zn(2+)</name>
        <dbReference type="ChEBI" id="CHEBI:29105"/>
        <note>catalytic</note>
    </ligand>
</feature>
<comment type="cofactor">
    <cofactor evidence="2">
        <name>Zn(2+)</name>
        <dbReference type="ChEBI" id="CHEBI:29105"/>
    </cofactor>
    <text evidence="2">Binds 1 zinc ion per subunit.</text>
</comment>
<dbReference type="SUPFAM" id="SSF55486">
    <property type="entry name" value="Metalloproteases ('zincins'), catalytic domain"/>
    <property type="match status" value="1"/>
</dbReference>
<dbReference type="KEGG" id="crs:FQB35_00355"/>
<dbReference type="GO" id="GO:0008237">
    <property type="term" value="F:metallopeptidase activity"/>
    <property type="evidence" value="ECO:0007669"/>
    <property type="project" value="InterPro"/>
</dbReference>
<dbReference type="PROSITE" id="PS51257">
    <property type="entry name" value="PROKAR_LIPOPROTEIN"/>
    <property type="match status" value="1"/>
</dbReference>
<evidence type="ECO:0000313" key="5">
    <source>
        <dbReference type="Proteomes" id="UP000324646"/>
    </source>
</evidence>
<name>A0A5C0SB76_CRATE</name>
<feature type="binding site" evidence="2">
    <location>
        <position position="355"/>
    </location>
    <ligand>
        <name>Zn(2+)</name>
        <dbReference type="ChEBI" id="CHEBI:29105"/>
        <note>catalytic</note>
    </ligand>
</feature>
<dbReference type="CDD" id="cd09604">
    <property type="entry name" value="M1_APN_like"/>
    <property type="match status" value="1"/>
</dbReference>